<keyword evidence="1" id="KW-0802">TPR repeat</keyword>
<dbReference type="SUPFAM" id="SSF48452">
    <property type="entry name" value="TPR-like"/>
    <property type="match status" value="1"/>
</dbReference>
<accession>A0AA36NIY8</accession>
<dbReference type="AlphaFoldDB" id="A0AA36NIY8"/>
<keyword evidence="2" id="KW-0175">Coiled coil</keyword>
<gene>
    <name evidence="4" type="ORF">EVOR1521_LOCUS30052</name>
</gene>
<evidence type="ECO:0000256" key="1">
    <source>
        <dbReference type="ARBA" id="ARBA00022803"/>
    </source>
</evidence>
<dbReference type="InterPro" id="IPR011990">
    <property type="entry name" value="TPR-like_helical_dom_sf"/>
</dbReference>
<dbReference type="SMART" id="SM00028">
    <property type="entry name" value="TPR"/>
    <property type="match status" value="2"/>
</dbReference>
<reference evidence="4" key="1">
    <citation type="submission" date="2023-08" db="EMBL/GenBank/DDBJ databases">
        <authorList>
            <person name="Chen Y."/>
            <person name="Shah S."/>
            <person name="Dougan E. K."/>
            <person name="Thang M."/>
            <person name="Chan C."/>
        </authorList>
    </citation>
    <scope>NUCLEOTIDE SEQUENCE</scope>
</reference>
<feature type="region of interest" description="Disordered" evidence="3">
    <location>
        <begin position="199"/>
        <end position="219"/>
    </location>
</feature>
<feature type="non-terminal residue" evidence="4">
    <location>
        <position position="1"/>
    </location>
</feature>
<keyword evidence="5" id="KW-1185">Reference proteome</keyword>
<dbReference type="EMBL" id="CAUJNA010003733">
    <property type="protein sequence ID" value="CAJ1408799.1"/>
    <property type="molecule type" value="Genomic_DNA"/>
</dbReference>
<dbReference type="Gene3D" id="1.25.40.10">
    <property type="entry name" value="Tetratricopeptide repeat domain"/>
    <property type="match status" value="1"/>
</dbReference>
<evidence type="ECO:0000313" key="5">
    <source>
        <dbReference type="Proteomes" id="UP001178507"/>
    </source>
</evidence>
<organism evidence="4 5">
    <name type="scientific">Effrenium voratum</name>
    <dbReference type="NCBI Taxonomy" id="2562239"/>
    <lineage>
        <taxon>Eukaryota</taxon>
        <taxon>Sar</taxon>
        <taxon>Alveolata</taxon>
        <taxon>Dinophyceae</taxon>
        <taxon>Suessiales</taxon>
        <taxon>Symbiodiniaceae</taxon>
        <taxon>Effrenium</taxon>
    </lineage>
</organism>
<dbReference type="InterPro" id="IPR051966">
    <property type="entry name" value="RPAP3"/>
</dbReference>
<dbReference type="InterPro" id="IPR019734">
    <property type="entry name" value="TPR_rpt"/>
</dbReference>
<dbReference type="PANTHER" id="PTHR46423">
    <property type="entry name" value="RNA POLYMERASE II-ASSOCIATED PROTEIN 3"/>
    <property type="match status" value="1"/>
</dbReference>
<comment type="caution">
    <text evidence="4">The sequence shown here is derived from an EMBL/GenBank/DDBJ whole genome shotgun (WGS) entry which is preliminary data.</text>
</comment>
<evidence type="ECO:0000256" key="3">
    <source>
        <dbReference type="SAM" id="MobiDB-lite"/>
    </source>
</evidence>
<evidence type="ECO:0000313" key="4">
    <source>
        <dbReference type="EMBL" id="CAJ1408799.1"/>
    </source>
</evidence>
<name>A0AA36NIY8_9DINO</name>
<dbReference type="GO" id="GO:0101031">
    <property type="term" value="C:protein folding chaperone complex"/>
    <property type="evidence" value="ECO:0007669"/>
    <property type="project" value="TreeGrafter"/>
</dbReference>
<evidence type="ECO:0000256" key="2">
    <source>
        <dbReference type="SAM" id="Coils"/>
    </source>
</evidence>
<dbReference type="Proteomes" id="UP001178507">
    <property type="component" value="Unassembled WGS sequence"/>
</dbReference>
<proteinExistence type="predicted"/>
<dbReference type="PANTHER" id="PTHR46423:SF1">
    <property type="entry name" value="RNA POLYMERASE II-ASSOCIATED PROTEIN 3"/>
    <property type="match status" value="1"/>
</dbReference>
<feature type="coiled-coil region" evidence="2">
    <location>
        <begin position="235"/>
        <end position="262"/>
    </location>
</feature>
<sequence length="293" mass="32734">ADFKGGPHPVEQDPLFQLCTQNRDNGNKLVQEGKLEDAIARYSEMIMQSRALEKEEDVQWTSDGQDAVRQLRAAAYLNLSLCFLKLKQWQHAVNTATRALQGDKDPPDPKENVLAPEKKAKALFRRALAQKEGCGKLEEAQKDLQKALEYVSEDKNVQQELQRVSQLLAKEKKQADKKLAGFLAGSKKVKAGTGIFSEADRARDTSGPELPQDPVKVSDGLWLVPKDEDKEAKDAQDAGVDLDELSREINELREDKPEVFQELREKMKTMVEEEVAKHEVTGEKASAEAPADV</sequence>
<protein>
    <submittedName>
        <fullName evidence="4">Uncharacterized protein</fullName>
    </submittedName>
</protein>